<evidence type="ECO:0000313" key="1">
    <source>
        <dbReference type="EMBL" id="TQM01705.1"/>
    </source>
</evidence>
<dbReference type="EMBL" id="VFPA01000009">
    <property type="protein sequence ID" value="TQM01705.1"/>
    <property type="molecule type" value="Genomic_DNA"/>
</dbReference>
<dbReference type="RefSeq" id="WP_142065367.1">
    <property type="nucleotide sequence ID" value="NZ_VFPA01000009.1"/>
</dbReference>
<keyword evidence="2" id="KW-1185">Reference proteome</keyword>
<evidence type="ECO:0008006" key="3">
    <source>
        <dbReference type="Google" id="ProtNLM"/>
    </source>
</evidence>
<accession>A0A543CX67</accession>
<dbReference type="Proteomes" id="UP000315677">
    <property type="component" value="Unassembled WGS sequence"/>
</dbReference>
<dbReference type="AlphaFoldDB" id="A0A543CX67"/>
<proteinExistence type="predicted"/>
<reference evidence="1 2" key="1">
    <citation type="submission" date="2019-06" db="EMBL/GenBank/DDBJ databases">
        <title>Sequencing the genomes of 1000 actinobacteria strains.</title>
        <authorList>
            <person name="Klenk H.-P."/>
        </authorList>
    </citation>
    <scope>NUCLEOTIDE SEQUENCE [LARGE SCALE GENOMIC DNA]</scope>
    <source>
        <strain evidence="1 2">DSM 45301</strain>
    </source>
</reference>
<name>A0A543CX67_9PSEU</name>
<gene>
    <name evidence="1" type="ORF">FB558_8607</name>
</gene>
<sequence length="87" mass="9439">MPTPAQQRRADHARAAAHELADTADILRQVGHADGHIDPRRGDVSLNLAALVDTCGRHYRSLPDEVATQALRVASAVDRATGQRRSH</sequence>
<protein>
    <recommendedName>
        <fullName evidence="3">Excreted virulence factor EspC (Type VII ESX diderm)</fullName>
    </recommendedName>
</protein>
<comment type="caution">
    <text evidence="1">The sequence shown here is derived from an EMBL/GenBank/DDBJ whole genome shotgun (WGS) entry which is preliminary data.</text>
</comment>
<organism evidence="1 2">
    <name type="scientific">Pseudonocardia kunmingensis</name>
    <dbReference type="NCBI Taxonomy" id="630975"/>
    <lineage>
        <taxon>Bacteria</taxon>
        <taxon>Bacillati</taxon>
        <taxon>Actinomycetota</taxon>
        <taxon>Actinomycetes</taxon>
        <taxon>Pseudonocardiales</taxon>
        <taxon>Pseudonocardiaceae</taxon>
        <taxon>Pseudonocardia</taxon>
    </lineage>
</organism>
<evidence type="ECO:0000313" key="2">
    <source>
        <dbReference type="Proteomes" id="UP000315677"/>
    </source>
</evidence>